<gene>
    <name evidence="2" type="ORF">LX77_01549</name>
</gene>
<dbReference type="Proteomes" id="UP000248987">
    <property type="component" value="Unassembled WGS sequence"/>
</dbReference>
<dbReference type="OrthoDB" id="1489065at2"/>
<dbReference type="EMBL" id="QLLQ01000004">
    <property type="protein sequence ID" value="RAJ25247.1"/>
    <property type="molecule type" value="Genomic_DNA"/>
</dbReference>
<evidence type="ECO:0000313" key="2">
    <source>
        <dbReference type="EMBL" id="RAJ25247.1"/>
    </source>
</evidence>
<reference evidence="2 3" key="1">
    <citation type="submission" date="2018-06" db="EMBL/GenBank/DDBJ databases">
        <title>Genomic Encyclopedia of Archaeal and Bacterial Type Strains, Phase II (KMG-II): from individual species to whole genera.</title>
        <authorList>
            <person name="Goeker M."/>
        </authorList>
    </citation>
    <scope>NUCLEOTIDE SEQUENCE [LARGE SCALE GENOMIC DNA]</scope>
    <source>
        <strain evidence="2 3">DSM 12408</strain>
    </source>
</reference>
<evidence type="ECO:0000313" key="3">
    <source>
        <dbReference type="Proteomes" id="UP000248987"/>
    </source>
</evidence>
<proteinExistence type="predicted"/>
<keyword evidence="3" id="KW-1185">Reference proteome</keyword>
<keyword evidence="1" id="KW-1133">Transmembrane helix</keyword>
<keyword evidence="1" id="KW-0472">Membrane</keyword>
<keyword evidence="1" id="KW-0812">Transmembrane</keyword>
<dbReference type="RefSeq" id="WP_146608931.1">
    <property type="nucleotide sequence ID" value="NZ_LZRN01000011.1"/>
</dbReference>
<comment type="caution">
    <text evidence="2">The sequence shown here is derived from an EMBL/GenBank/DDBJ whole genome shotgun (WGS) entry which is preliminary data.</text>
</comment>
<evidence type="ECO:0000256" key="1">
    <source>
        <dbReference type="SAM" id="Phobius"/>
    </source>
</evidence>
<feature type="transmembrane region" description="Helical" evidence="1">
    <location>
        <begin position="20"/>
        <end position="40"/>
    </location>
</feature>
<sequence>MKTPNAKINISRNRKWLKRILITLAVCILLPLSLFTIGWFNRDSVIDMLQAWYAENTSGTLVIGKVNASFLSGFPNVGFTLRDIKHTNRDTITDQFSTLKIDEAKLIIGAGNLLRGDFIFRKIGIKNAEFSSEVISNRPIAYHQQLKQDKQKDHKGFQLPEWLNHNGATVTLENIKYISKDTVLNKHFDLHIHKFKASFKANGTQLNGDAAMDVTINHLGFNTTKGSFFKNAHVTGSPKFSVDVENDRIQIPDFPLSIDDQTFQLSANFNLSESNGYEFNLQNPTTDFQAVKRFLNDSIFSILKDFEIQKPLKSAIKISGKFAYGNSPDIEADYSTTDNEITISDKFRFKKVAFTGNLTTDIYKTDSLKTAKKSPKDIKVFFNSLNAELEDVNVAILNSYFQSTPEALNFIEANVRLKGTNETLAKLIETDNFDFKGGNFQLNTHIVGDIPNPYQVLNKATGDFKLNNTRVVLKKNGLQLPIQSISIALERETSILRELTVKLPNGEDLVFTGTLKSISGLLSKSPISPTTSHISLDSENLNISEVIEMAKEFVPDADANVNDRRTLHETLDAIYSQFHPQFDITIGALKYKDVVITDLKSKIELIDSETIRLRNFNFNYDDAVTTLKGNVKVYPPESGLKDAVYMNAEATSEGSLQVFKELFNIELFRIDSGRFKFNGNVNGNVKAFNELLNNAKGDLTLLDTKLYYPPAEMDIAIDSLALFVNNADIILNQFNLEIDEFHPVKLNGIIKKFPNFLLDDIKESGSVFIKVTAPFFDGDHLLTTINSFTRDSIIKQQKTKRALHNIFKDINKFNPEIELAIDSLKFRDLITEKIAAQIYFENDSILKLDHLNLNYKETIANIQGDINAHTSREDLLNDNPFDLDFSVQVKGKSKDLNDYLKTSNFVFKSGDFEFYGNYKGQSKNLKLLNSEASGDLKIGGTLVDFEAADLQIPVDSLHIEINNDLATLKTLDIQLPGKSSVVFSGAIDNFSEFINGAAENRQHSSNFSIHAPYLDTSDIKEFLDRSESTTKKIEATDLNLQKWKEVLTKINKSFYPSVAVQVDTLKHNNFNITDFESQLLFDNKGLFKIEDTQLDFYGGTIAMTVEIGIKKDKNTEVTIAMKANDVDLHEMVTHFDYFKNEDLKQAEHLGGTLNYNINATGSLDNEGQLNMNSLNGFLSLDLQNLMLYDYKPIMENTPLMKDERFKNLRFRPIVQTFEIRNGEILIPRTEIQSSAMHMYVEGRMKLNDYVNIWLALPYKNLKSNDGLALPEKTTYEDAGSKFFIQFVQYENSTKARQQKLKVKIRLGNRKLRKMRDSSN</sequence>
<organism evidence="2 3">
    <name type="scientific">Gelidibacter algens</name>
    <dbReference type="NCBI Taxonomy" id="49280"/>
    <lineage>
        <taxon>Bacteria</taxon>
        <taxon>Pseudomonadati</taxon>
        <taxon>Bacteroidota</taxon>
        <taxon>Flavobacteriia</taxon>
        <taxon>Flavobacteriales</taxon>
        <taxon>Flavobacteriaceae</taxon>
        <taxon>Gelidibacter</taxon>
    </lineage>
</organism>
<protein>
    <submittedName>
        <fullName evidence="2">AsmA-like protein</fullName>
    </submittedName>
</protein>
<name>A0A327SHL6_9FLAO</name>
<accession>A0A327SHL6</accession>